<organism evidence="1 2">
    <name type="scientific">Cyphomyrmex costatus</name>
    <dbReference type="NCBI Taxonomy" id="456900"/>
    <lineage>
        <taxon>Eukaryota</taxon>
        <taxon>Metazoa</taxon>
        <taxon>Ecdysozoa</taxon>
        <taxon>Arthropoda</taxon>
        <taxon>Hexapoda</taxon>
        <taxon>Insecta</taxon>
        <taxon>Pterygota</taxon>
        <taxon>Neoptera</taxon>
        <taxon>Endopterygota</taxon>
        <taxon>Hymenoptera</taxon>
        <taxon>Apocrita</taxon>
        <taxon>Aculeata</taxon>
        <taxon>Formicoidea</taxon>
        <taxon>Formicidae</taxon>
        <taxon>Myrmicinae</taxon>
        <taxon>Cyphomyrmex</taxon>
    </lineage>
</organism>
<evidence type="ECO:0000313" key="1">
    <source>
        <dbReference type="EMBL" id="KYM93636.1"/>
    </source>
</evidence>
<gene>
    <name evidence="1" type="ORF">ALC62_15771</name>
</gene>
<dbReference type="Proteomes" id="UP000078542">
    <property type="component" value="Unassembled WGS sequence"/>
</dbReference>
<protein>
    <submittedName>
        <fullName evidence="1">Uncharacterized protein</fullName>
    </submittedName>
</protein>
<dbReference type="AlphaFoldDB" id="A0A151I6A3"/>
<accession>A0A151I6A3</accession>
<dbReference type="EMBL" id="KQ978495">
    <property type="protein sequence ID" value="KYM93636.1"/>
    <property type="molecule type" value="Genomic_DNA"/>
</dbReference>
<sequence>MHATVIHLELLRDEIAGWRITHSRLFRFRKKSLQRGDRVGEAYLLQIRSACALAFHE</sequence>
<keyword evidence="2" id="KW-1185">Reference proteome</keyword>
<reference evidence="1 2" key="1">
    <citation type="submission" date="2016-03" db="EMBL/GenBank/DDBJ databases">
        <title>Cyphomyrmex costatus WGS genome.</title>
        <authorList>
            <person name="Nygaard S."/>
            <person name="Hu H."/>
            <person name="Boomsma J."/>
            <person name="Zhang G."/>
        </authorList>
    </citation>
    <scope>NUCLEOTIDE SEQUENCE [LARGE SCALE GENOMIC DNA]</scope>
    <source>
        <strain evidence="1">MS0001</strain>
        <tissue evidence="1">Whole body</tissue>
    </source>
</reference>
<evidence type="ECO:0000313" key="2">
    <source>
        <dbReference type="Proteomes" id="UP000078542"/>
    </source>
</evidence>
<name>A0A151I6A3_9HYME</name>
<proteinExistence type="predicted"/>